<proteinExistence type="predicted"/>
<evidence type="ECO:0000313" key="2">
    <source>
        <dbReference type="EMBL" id="MCI1189866.1"/>
    </source>
</evidence>
<reference evidence="2" key="1">
    <citation type="submission" date="2022-03" db="EMBL/GenBank/DDBJ databases">
        <title>Bacterial whole genome sequence for Hymenobacter sp. DH14.</title>
        <authorList>
            <person name="Le V."/>
        </authorList>
    </citation>
    <scope>NUCLEOTIDE SEQUENCE</scope>
    <source>
        <strain evidence="2">DH14</strain>
    </source>
</reference>
<feature type="region of interest" description="Disordered" evidence="1">
    <location>
        <begin position="1"/>
        <end position="28"/>
    </location>
</feature>
<sequence length="218" mass="24734">MSQSTASSPDKSTEPHTWYKKLTDYPSNRENPFLEKAVAEMKVSVKRQSIKPRNRGAETSLVLVDDLGEEHGEAIFVRQVEVDEAGFTKIFREGLARFSGLSMRGTKVWLYICDQLKPGSTSVHFMHSQCLEHTGYKSRSNVMSGLAELLEASIIARSEESSLYFINPMVMFNGNRITFAKSYVRKQITKNHPTQYELELNPHLSLNQLKDLSTRLDG</sequence>
<dbReference type="AlphaFoldDB" id="A0A9X1VPT9"/>
<dbReference type="Proteomes" id="UP001139193">
    <property type="component" value="Unassembled WGS sequence"/>
</dbReference>
<evidence type="ECO:0000313" key="3">
    <source>
        <dbReference type="Proteomes" id="UP001139193"/>
    </source>
</evidence>
<evidence type="ECO:0000256" key="1">
    <source>
        <dbReference type="SAM" id="MobiDB-lite"/>
    </source>
</evidence>
<feature type="compositionally biased region" description="Polar residues" evidence="1">
    <location>
        <begin position="1"/>
        <end position="10"/>
    </location>
</feature>
<keyword evidence="3" id="KW-1185">Reference proteome</keyword>
<protein>
    <submittedName>
        <fullName evidence="2">RepA protein</fullName>
    </submittedName>
</protein>
<accession>A0A9X1VPT9</accession>
<comment type="caution">
    <text evidence="2">The sequence shown here is derived from an EMBL/GenBank/DDBJ whole genome shotgun (WGS) entry which is preliminary data.</text>
</comment>
<organism evidence="2 3">
    <name type="scientific">Hymenobacter cyanobacteriorum</name>
    <dbReference type="NCBI Taxonomy" id="2926463"/>
    <lineage>
        <taxon>Bacteria</taxon>
        <taxon>Pseudomonadati</taxon>
        <taxon>Bacteroidota</taxon>
        <taxon>Cytophagia</taxon>
        <taxon>Cytophagales</taxon>
        <taxon>Hymenobacteraceae</taxon>
        <taxon>Hymenobacter</taxon>
    </lineage>
</organism>
<dbReference type="RefSeq" id="WP_241938075.1">
    <property type="nucleotide sequence ID" value="NZ_JALBGC010000006.1"/>
</dbReference>
<gene>
    <name evidence="2" type="ORF">MON38_20785</name>
</gene>
<name>A0A9X1VPT9_9BACT</name>
<dbReference type="EMBL" id="JALBGC010000006">
    <property type="protein sequence ID" value="MCI1189866.1"/>
    <property type="molecule type" value="Genomic_DNA"/>
</dbReference>